<accession>A0A091D3S8</accession>
<feature type="region of interest" description="Disordered" evidence="1">
    <location>
        <begin position="218"/>
        <end position="249"/>
    </location>
</feature>
<dbReference type="Proteomes" id="UP000028990">
    <property type="component" value="Unassembled WGS sequence"/>
</dbReference>
<dbReference type="EMBL" id="KN123341">
    <property type="protein sequence ID" value="KFO25667.1"/>
    <property type="molecule type" value="Genomic_DNA"/>
</dbReference>
<sequence>MPFMRGSRCCWCLRSASIRVAGDLSLFRDEDPVVSSEPLVRSEAESWPSGVGGRDAARPASPPALSPVMLSAGGCGGQVEISFCWSWQPDTRWLLELVTAPGLRFEFAALQTGIVSAAVGPGLDENGVKAMGVEEADKMEEHRPDAEMPRASVAGEGGTPQGRRQMPPAQPFFRGKCSGLDLLLCLGFEERVNGILLTFVGVEVTVTARTAGTEVVTEPRRGPAAVESRGTACSGAQTRSGTGDGGERAGSAGCSSVRFWLTHGTQAFAIKHHGNGADLVHRDDVDP</sequence>
<proteinExistence type="predicted"/>
<dbReference type="AlphaFoldDB" id="A0A091D3S8"/>
<reference evidence="2 3" key="1">
    <citation type="submission" date="2013-11" db="EMBL/GenBank/DDBJ databases">
        <title>The Damaraland mole rat (Fukomys damarensis) genome and evolution of African mole rats.</title>
        <authorList>
            <person name="Gladyshev V.N."/>
            <person name="Fang X."/>
        </authorList>
    </citation>
    <scope>NUCLEOTIDE SEQUENCE [LARGE SCALE GENOMIC DNA]</scope>
    <source>
        <tissue evidence="2">Liver</tissue>
    </source>
</reference>
<evidence type="ECO:0000313" key="2">
    <source>
        <dbReference type="EMBL" id="KFO25667.1"/>
    </source>
</evidence>
<gene>
    <name evidence="2" type="ORF">H920_12951</name>
</gene>
<organism evidence="2 3">
    <name type="scientific">Fukomys damarensis</name>
    <name type="common">Damaraland mole rat</name>
    <name type="synonym">Cryptomys damarensis</name>
    <dbReference type="NCBI Taxonomy" id="885580"/>
    <lineage>
        <taxon>Eukaryota</taxon>
        <taxon>Metazoa</taxon>
        <taxon>Chordata</taxon>
        <taxon>Craniata</taxon>
        <taxon>Vertebrata</taxon>
        <taxon>Euteleostomi</taxon>
        <taxon>Mammalia</taxon>
        <taxon>Eutheria</taxon>
        <taxon>Euarchontoglires</taxon>
        <taxon>Glires</taxon>
        <taxon>Rodentia</taxon>
        <taxon>Hystricomorpha</taxon>
        <taxon>Bathyergidae</taxon>
        <taxon>Fukomys</taxon>
    </lineage>
</organism>
<keyword evidence="3" id="KW-1185">Reference proteome</keyword>
<evidence type="ECO:0000313" key="3">
    <source>
        <dbReference type="Proteomes" id="UP000028990"/>
    </source>
</evidence>
<feature type="region of interest" description="Disordered" evidence="1">
    <location>
        <begin position="140"/>
        <end position="167"/>
    </location>
</feature>
<name>A0A091D3S8_FUKDA</name>
<protein>
    <submittedName>
        <fullName evidence="2">Uncharacterized protein</fullName>
    </submittedName>
</protein>
<evidence type="ECO:0000256" key="1">
    <source>
        <dbReference type="SAM" id="MobiDB-lite"/>
    </source>
</evidence>